<feature type="transmembrane region" description="Helical" evidence="10">
    <location>
        <begin position="107"/>
        <end position="125"/>
    </location>
</feature>
<dbReference type="GO" id="GO:0004930">
    <property type="term" value="F:G protein-coupled receptor activity"/>
    <property type="evidence" value="ECO:0007669"/>
    <property type="project" value="UniProtKB-KW"/>
</dbReference>
<feature type="transmembrane region" description="Helical" evidence="10">
    <location>
        <begin position="181"/>
        <end position="203"/>
    </location>
</feature>
<evidence type="ECO:0000256" key="8">
    <source>
        <dbReference type="ARBA" id="ARBA00023170"/>
    </source>
</evidence>
<accession>A0A226CXS6</accession>
<evidence type="ECO:0000313" key="13">
    <source>
        <dbReference type="Proteomes" id="UP000198287"/>
    </source>
</evidence>
<organism evidence="12 13">
    <name type="scientific">Folsomia candida</name>
    <name type="common">Springtail</name>
    <dbReference type="NCBI Taxonomy" id="158441"/>
    <lineage>
        <taxon>Eukaryota</taxon>
        <taxon>Metazoa</taxon>
        <taxon>Ecdysozoa</taxon>
        <taxon>Arthropoda</taxon>
        <taxon>Hexapoda</taxon>
        <taxon>Collembola</taxon>
        <taxon>Entomobryomorpha</taxon>
        <taxon>Isotomoidea</taxon>
        <taxon>Isotomidae</taxon>
        <taxon>Proisotominae</taxon>
        <taxon>Folsomia</taxon>
    </lineage>
</organism>
<proteinExistence type="inferred from homology"/>
<comment type="caution">
    <text evidence="12">The sequence shown here is derived from an EMBL/GenBank/DDBJ whole genome shotgun (WGS) entry which is preliminary data.</text>
</comment>
<evidence type="ECO:0000256" key="2">
    <source>
        <dbReference type="ARBA" id="ARBA00010663"/>
    </source>
</evidence>
<feature type="transmembrane region" description="Helical" evidence="10">
    <location>
        <begin position="473"/>
        <end position="494"/>
    </location>
</feature>
<keyword evidence="6" id="KW-0297">G-protein coupled receptor</keyword>
<feature type="transmembrane region" description="Helical" evidence="10">
    <location>
        <begin position="146"/>
        <end position="169"/>
    </location>
</feature>
<gene>
    <name evidence="12" type="ORF">Fcan01_27121</name>
</gene>
<feature type="transmembrane region" description="Helical" evidence="10">
    <location>
        <begin position="38"/>
        <end position="59"/>
    </location>
</feature>
<dbReference type="CDD" id="cd00637">
    <property type="entry name" value="7tm_classA_rhodopsin-like"/>
    <property type="match status" value="1"/>
</dbReference>
<name>A0A226CXS6_FOLCA</name>
<keyword evidence="13" id="KW-1185">Reference proteome</keyword>
<evidence type="ECO:0000259" key="11">
    <source>
        <dbReference type="PROSITE" id="PS50262"/>
    </source>
</evidence>
<protein>
    <submittedName>
        <fullName evidence="12">P2Y purinoceptor 4</fullName>
    </submittedName>
</protein>
<comment type="similarity">
    <text evidence="2">Belongs to the G-protein coupled receptor 1 family.</text>
</comment>
<reference evidence="12 13" key="1">
    <citation type="submission" date="2015-12" db="EMBL/GenBank/DDBJ databases">
        <title>The genome of Folsomia candida.</title>
        <authorList>
            <person name="Faddeeva A."/>
            <person name="Derks M.F."/>
            <person name="Anvar Y."/>
            <person name="Smit S."/>
            <person name="Van Straalen N."/>
            <person name="Roelofs D."/>
        </authorList>
    </citation>
    <scope>NUCLEOTIDE SEQUENCE [LARGE SCALE GENOMIC DNA]</scope>
    <source>
        <strain evidence="12 13">VU population</strain>
        <tissue evidence="12">Whole body</tissue>
    </source>
</reference>
<evidence type="ECO:0000256" key="4">
    <source>
        <dbReference type="ARBA" id="ARBA00022692"/>
    </source>
</evidence>
<keyword evidence="9" id="KW-0807">Transducer</keyword>
<evidence type="ECO:0000256" key="10">
    <source>
        <dbReference type="SAM" id="Phobius"/>
    </source>
</evidence>
<dbReference type="Proteomes" id="UP000198287">
    <property type="component" value="Unassembled WGS sequence"/>
</dbReference>
<dbReference type="Pfam" id="PF00001">
    <property type="entry name" value="7tm_1"/>
    <property type="match status" value="1"/>
</dbReference>
<comment type="subcellular location">
    <subcellularLocation>
        <location evidence="1">Cell membrane</location>
        <topology evidence="1">Multi-pass membrane protein</topology>
    </subcellularLocation>
</comment>
<evidence type="ECO:0000256" key="7">
    <source>
        <dbReference type="ARBA" id="ARBA00023136"/>
    </source>
</evidence>
<dbReference type="PROSITE" id="PS00237">
    <property type="entry name" value="G_PROTEIN_RECEP_F1_1"/>
    <property type="match status" value="1"/>
</dbReference>
<dbReference type="InterPro" id="IPR000276">
    <property type="entry name" value="GPCR_Rhodpsn"/>
</dbReference>
<evidence type="ECO:0000256" key="5">
    <source>
        <dbReference type="ARBA" id="ARBA00022989"/>
    </source>
</evidence>
<feature type="transmembrane region" description="Helical" evidence="10">
    <location>
        <begin position="71"/>
        <end position="95"/>
    </location>
</feature>
<keyword evidence="4 10" id="KW-0812">Transmembrane</keyword>
<evidence type="ECO:0000313" key="12">
    <source>
        <dbReference type="EMBL" id="OXA38135.1"/>
    </source>
</evidence>
<keyword evidence="3" id="KW-1003">Cell membrane</keyword>
<dbReference type="PROSITE" id="PS50262">
    <property type="entry name" value="G_PROTEIN_RECEP_F1_2"/>
    <property type="match status" value="1"/>
</dbReference>
<dbReference type="EMBL" id="LNIX01000048">
    <property type="protein sequence ID" value="OXA38135.1"/>
    <property type="molecule type" value="Genomic_DNA"/>
</dbReference>
<evidence type="ECO:0000256" key="9">
    <source>
        <dbReference type="ARBA" id="ARBA00023224"/>
    </source>
</evidence>
<dbReference type="InterPro" id="IPR050569">
    <property type="entry name" value="TAAR"/>
</dbReference>
<dbReference type="GO" id="GO:0005886">
    <property type="term" value="C:plasma membrane"/>
    <property type="evidence" value="ECO:0007669"/>
    <property type="project" value="UniProtKB-SubCell"/>
</dbReference>
<keyword evidence="8" id="KW-0675">Receptor</keyword>
<evidence type="ECO:0000256" key="3">
    <source>
        <dbReference type="ARBA" id="ARBA00022475"/>
    </source>
</evidence>
<evidence type="ECO:0000256" key="1">
    <source>
        <dbReference type="ARBA" id="ARBA00004651"/>
    </source>
</evidence>
<dbReference type="AlphaFoldDB" id="A0A226CXS6"/>
<dbReference type="PANTHER" id="PTHR24249">
    <property type="entry name" value="HISTAMINE RECEPTOR-RELATED G-PROTEIN COUPLED RECEPTOR"/>
    <property type="match status" value="1"/>
</dbReference>
<dbReference type="Gene3D" id="1.20.1070.10">
    <property type="entry name" value="Rhodopsin 7-helix transmembrane proteins"/>
    <property type="match status" value="1"/>
</dbReference>
<keyword evidence="5 10" id="KW-1133">Transmembrane helix</keyword>
<evidence type="ECO:0000256" key="6">
    <source>
        <dbReference type="ARBA" id="ARBA00023040"/>
    </source>
</evidence>
<feature type="transmembrane region" description="Helical" evidence="10">
    <location>
        <begin position="514"/>
        <end position="540"/>
    </location>
</feature>
<dbReference type="PANTHER" id="PTHR24249:SF411">
    <property type="entry name" value="G-PROTEIN COUPLED RECEPTORS FAMILY 1 PROFILE DOMAIN-CONTAINING PROTEIN"/>
    <property type="match status" value="1"/>
</dbReference>
<keyword evidence="7 10" id="KW-0472">Membrane</keyword>
<sequence>MVHVMYEEKIPTGRRHPVASLPTMTSDLWNKPYTFWEGAWGLLLLVCIFAINIAVLWVVSRSRELWKPRHLWMACLCITDLFVGGHKALELLLLVWPQHELCVLQRATLGIPYVVNMLLLTLLSLDRFVAVRHPFFYSSSVSNKHVGIGFIIVLVAGTSLAAASVTLGLQDPICRSQSLQLVYLTIVLAICSVLTLLFNSAVLRIAKKQLNAIYAHEPSFRGAGRRKLSVVCSNCGYRNETFVNTLGPITGSQGALNMMTASGATGVTATSILPLTDAVVLGPLDLEQVCEYHNQGGGISGANGAGGCIDHLGDGCDTVAEAHLLDMEATSPLVKTVSLPAISDMVMNVPISMVVQPDPAIPPAVLIGSIPTDVIGGGGGRVTSMSQLNDAASSTMIHHNEFKLAGAGGGLQTFQTLPRSRSLVSCQTHKIMSGSSAAAAAGPRLQLFRNLHLARAHMFHVGRLFPSIRFARTVLLIMIPMWVFILPIVIIIPLHRGCEDGNESDLNCELVGTLWRYLIIHMRSILPLQAILDTLIYAFGSKEFRSALVKLVKKYRTTK</sequence>
<feature type="domain" description="G-protein coupled receptors family 1 profile" evidence="11">
    <location>
        <begin position="51"/>
        <end position="161"/>
    </location>
</feature>
<dbReference type="OrthoDB" id="6346612at2759"/>
<dbReference type="InterPro" id="IPR017452">
    <property type="entry name" value="GPCR_Rhodpsn_7TM"/>
</dbReference>
<dbReference type="SUPFAM" id="SSF81321">
    <property type="entry name" value="Family A G protein-coupled receptor-like"/>
    <property type="match status" value="1"/>
</dbReference>